<protein>
    <submittedName>
        <fullName evidence="7">Lipid A biosynthesis acyltransferase,truncated</fullName>
        <ecNumber evidence="7">2.3.1.-</ecNumber>
    </submittedName>
</protein>
<dbReference type="Proteomes" id="UP000002588">
    <property type="component" value="Chromosome"/>
</dbReference>
<dbReference type="InterPro" id="IPR004960">
    <property type="entry name" value="LipA_acyltrans"/>
</dbReference>
<keyword evidence="3" id="KW-0997">Cell inner membrane</keyword>
<evidence type="ECO:0000313" key="7">
    <source>
        <dbReference type="EMBL" id="CAL93209.1"/>
    </source>
</evidence>
<keyword evidence="6 7" id="KW-0012">Acyltransferase</keyword>
<dbReference type="Pfam" id="PF03279">
    <property type="entry name" value="Lip_A_acyltrans"/>
    <property type="match status" value="1"/>
</dbReference>
<dbReference type="GO" id="GO:0005886">
    <property type="term" value="C:plasma membrane"/>
    <property type="evidence" value="ECO:0007669"/>
    <property type="project" value="UniProtKB-SubCell"/>
</dbReference>
<keyword evidence="2" id="KW-1003">Cell membrane</keyword>
<evidence type="ECO:0000256" key="6">
    <source>
        <dbReference type="ARBA" id="ARBA00023315"/>
    </source>
</evidence>
<dbReference type="eggNOG" id="COG1560">
    <property type="taxonomic scope" value="Bacteria"/>
</dbReference>
<organism evidence="7 8">
    <name type="scientific">Azoarcus sp. (strain BH72)</name>
    <dbReference type="NCBI Taxonomy" id="418699"/>
    <lineage>
        <taxon>Bacteria</taxon>
        <taxon>Pseudomonadati</taxon>
        <taxon>Pseudomonadota</taxon>
        <taxon>Betaproteobacteria</taxon>
        <taxon>Rhodocyclales</taxon>
        <taxon>Zoogloeaceae</taxon>
        <taxon>Azoarcus</taxon>
    </lineage>
</organism>
<evidence type="ECO:0000256" key="2">
    <source>
        <dbReference type="ARBA" id="ARBA00022475"/>
    </source>
</evidence>
<evidence type="ECO:0000256" key="5">
    <source>
        <dbReference type="ARBA" id="ARBA00023136"/>
    </source>
</evidence>
<name>A1K304_AZOSB</name>
<dbReference type="EC" id="2.3.1.-" evidence="7"/>
<dbReference type="AlphaFoldDB" id="A1K304"/>
<sequence>MNAWIEAKVRTMPEQYYWVHRRFKTRPPGEARFY</sequence>
<dbReference type="STRING" id="62928.azo0592"/>
<keyword evidence="4 7" id="KW-0808">Transferase</keyword>
<evidence type="ECO:0000313" key="8">
    <source>
        <dbReference type="Proteomes" id="UP000002588"/>
    </source>
</evidence>
<gene>
    <name evidence="7" type="primary">msbBb</name>
    <name evidence="7" type="ordered locus">azo0592</name>
</gene>
<dbReference type="GO" id="GO:0009247">
    <property type="term" value="P:glycolipid biosynthetic process"/>
    <property type="evidence" value="ECO:0007669"/>
    <property type="project" value="UniProtKB-ARBA"/>
</dbReference>
<evidence type="ECO:0000256" key="1">
    <source>
        <dbReference type="ARBA" id="ARBA00004533"/>
    </source>
</evidence>
<dbReference type="EMBL" id="AM406670">
    <property type="protein sequence ID" value="CAL93209.1"/>
    <property type="molecule type" value="Genomic_DNA"/>
</dbReference>
<dbReference type="KEGG" id="azo:azo0592"/>
<evidence type="ECO:0000256" key="4">
    <source>
        <dbReference type="ARBA" id="ARBA00022679"/>
    </source>
</evidence>
<proteinExistence type="predicted"/>
<reference evidence="7 8" key="1">
    <citation type="journal article" date="2006" name="Nat. Biotechnol.">
        <title>Complete genome of the mutualistic, N2-fixing grass endophyte Azoarcus sp. strain BH72.</title>
        <authorList>
            <person name="Krause A."/>
            <person name="Ramakumar A."/>
            <person name="Bartels D."/>
            <person name="Battistoni F."/>
            <person name="Bekel T."/>
            <person name="Boch J."/>
            <person name="Boehm M."/>
            <person name="Friedrich F."/>
            <person name="Hurek T."/>
            <person name="Krause L."/>
            <person name="Linke B."/>
            <person name="McHardy A.C."/>
            <person name="Sarkar A."/>
            <person name="Schneiker S."/>
            <person name="Syed A.A."/>
            <person name="Thauer R."/>
            <person name="Vorhoelter F.-J."/>
            <person name="Weidner S."/>
            <person name="Puehler A."/>
            <person name="Reinhold-Hurek B."/>
            <person name="Kaiser O."/>
            <person name="Goesmann A."/>
        </authorList>
    </citation>
    <scope>NUCLEOTIDE SEQUENCE [LARGE SCALE GENOMIC DNA]</scope>
    <source>
        <strain evidence="7 8">BH72</strain>
    </source>
</reference>
<keyword evidence="5" id="KW-0472">Membrane</keyword>
<dbReference type="GO" id="GO:0016746">
    <property type="term" value="F:acyltransferase activity"/>
    <property type="evidence" value="ECO:0007669"/>
    <property type="project" value="UniProtKB-KW"/>
</dbReference>
<comment type="subcellular location">
    <subcellularLocation>
        <location evidence="1">Cell inner membrane</location>
    </subcellularLocation>
</comment>
<keyword evidence="8" id="KW-1185">Reference proteome</keyword>
<evidence type="ECO:0000256" key="3">
    <source>
        <dbReference type="ARBA" id="ARBA00022519"/>
    </source>
</evidence>
<accession>A1K304</accession>
<dbReference type="HOGENOM" id="CLU_220712_0_0_4"/>